<dbReference type="Proteomes" id="UP000799424">
    <property type="component" value="Unassembled WGS sequence"/>
</dbReference>
<dbReference type="PROSITE" id="PS50090">
    <property type="entry name" value="MYB_LIKE"/>
    <property type="match status" value="1"/>
</dbReference>
<feature type="compositionally biased region" description="Basic and acidic residues" evidence="1">
    <location>
        <begin position="353"/>
        <end position="362"/>
    </location>
</feature>
<feature type="compositionally biased region" description="Polar residues" evidence="1">
    <location>
        <begin position="230"/>
        <end position="239"/>
    </location>
</feature>
<feature type="compositionally biased region" description="Basic residues" evidence="1">
    <location>
        <begin position="429"/>
        <end position="445"/>
    </location>
</feature>
<feature type="compositionally biased region" description="Basic and acidic residues" evidence="1">
    <location>
        <begin position="392"/>
        <end position="414"/>
    </location>
</feature>
<reference evidence="3" key="1">
    <citation type="journal article" date="2020" name="Stud. Mycol.">
        <title>101 Dothideomycetes genomes: a test case for predicting lifestyles and emergence of pathogens.</title>
        <authorList>
            <person name="Haridas S."/>
            <person name="Albert R."/>
            <person name="Binder M."/>
            <person name="Bloem J."/>
            <person name="Labutti K."/>
            <person name="Salamov A."/>
            <person name="Andreopoulos B."/>
            <person name="Baker S."/>
            <person name="Barry K."/>
            <person name="Bills G."/>
            <person name="Bluhm B."/>
            <person name="Cannon C."/>
            <person name="Castanera R."/>
            <person name="Culley D."/>
            <person name="Daum C."/>
            <person name="Ezra D."/>
            <person name="Gonzalez J."/>
            <person name="Henrissat B."/>
            <person name="Kuo A."/>
            <person name="Liang C."/>
            <person name="Lipzen A."/>
            <person name="Lutzoni F."/>
            <person name="Magnuson J."/>
            <person name="Mondo S."/>
            <person name="Nolan M."/>
            <person name="Ohm R."/>
            <person name="Pangilinan J."/>
            <person name="Park H.-J."/>
            <person name="Ramirez L."/>
            <person name="Alfaro M."/>
            <person name="Sun H."/>
            <person name="Tritt A."/>
            <person name="Yoshinaga Y."/>
            <person name="Zwiers L.-H."/>
            <person name="Turgeon B."/>
            <person name="Goodwin S."/>
            <person name="Spatafora J."/>
            <person name="Crous P."/>
            <person name="Grigoriev I."/>
        </authorList>
    </citation>
    <scope>NUCLEOTIDE SEQUENCE</scope>
    <source>
        <strain evidence="3">CBS 113818</strain>
    </source>
</reference>
<feature type="region of interest" description="Disordered" evidence="1">
    <location>
        <begin position="228"/>
        <end position="458"/>
    </location>
</feature>
<feature type="compositionally biased region" description="Acidic residues" evidence="1">
    <location>
        <begin position="601"/>
        <end position="610"/>
    </location>
</feature>
<evidence type="ECO:0000256" key="1">
    <source>
        <dbReference type="SAM" id="MobiDB-lite"/>
    </source>
</evidence>
<feature type="region of interest" description="Disordered" evidence="1">
    <location>
        <begin position="584"/>
        <end position="621"/>
    </location>
</feature>
<evidence type="ECO:0000313" key="3">
    <source>
        <dbReference type="EMBL" id="KAF2818205.1"/>
    </source>
</evidence>
<feature type="domain" description="Myb-like" evidence="2">
    <location>
        <begin position="627"/>
        <end position="669"/>
    </location>
</feature>
<keyword evidence="4" id="KW-1185">Reference proteome</keyword>
<dbReference type="SUPFAM" id="SSF46689">
    <property type="entry name" value="Homeodomain-like"/>
    <property type="match status" value="1"/>
</dbReference>
<feature type="compositionally biased region" description="Polar residues" evidence="1">
    <location>
        <begin position="316"/>
        <end position="329"/>
    </location>
</feature>
<feature type="region of interest" description="Disordered" evidence="1">
    <location>
        <begin position="22"/>
        <end position="57"/>
    </location>
</feature>
<evidence type="ECO:0000313" key="4">
    <source>
        <dbReference type="Proteomes" id="UP000799424"/>
    </source>
</evidence>
<name>A0A6A6ZD36_9PLEO</name>
<gene>
    <name evidence="3" type="ORF">CC86DRAFT_461190</name>
</gene>
<feature type="region of interest" description="Disordered" evidence="1">
    <location>
        <begin position="181"/>
        <end position="200"/>
    </location>
</feature>
<dbReference type="InterPro" id="IPR009057">
    <property type="entry name" value="Homeodomain-like_sf"/>
</dbReference>
<protein>
    <recommendedName>
        <fullName evidence="2">Myb-like domain-containing protein</fullName>
    </recommendedName>
</protein>
<dbReference type="OrthoDB" id="3562657at2759"/>
<dbReference type="InterPro" id="IPR001005">
    <property type="entry name" value="SANT/Myb"/>
</dbReference>
<dbReference type="AlphaFoldDB" id="A0A6A6ZD36"/>
<organism evidence="3 4">
    <name type="scientific">Ophiobolus disseminans</name>
    <dbReference type="NCBI Taxonomy" id="1469910"/>
    <lineage>
        <taxon>Eukaryota</taxon>
        <taxon>Fungi</taxon>
        <taxon>Dikarya</taxon>
        <taxon>Ascomycota</taxon>
        <taxon>Pezizomycotina</taxon>
        <taxon>Dothideomycetes</taxon>
        <taxon>Pleosporomycetidae</taxon>
        <taxon>Pleosporales</taxon>
        <taxon>Pleosporineae</taxon>
        <taxon>Phaeosphaeriaceae</taxon>
        <taxon>Ophiobolus</taxon>
    </lineage>
</organism>
<feature type="compositionally biased region" description="Basic and acidic residues" evidence="1">
    <location>
        <begin position="277"/>
        <end position="296"/>
    </location>
</feature>
<feature type="compositionally biased region" description="Polar residues" evidence="1">
    <location>
        <begin position="446"/>
        <end position="458"/>
    </location>
</feature>
<dbReference type="EMBL" id="MU006256">
    <property type="protein sequence ID" value="KAF2818205.1"/>
    <property type="molecule type" value="Genomic_DNA"/>
</dbReference>
<sequence length="673" mass="74607">MAFSCSTSFVAPPLSTKFVTYVPPASKPNPKPKLKPTPKAKSMATTKTVEHSRSGIESQDSGEWFHIDDNFTMLGSNASLPTLHEATGASHSVGYSDSCSLIVTNQRNSTSTGLVDAFAGFLGESELKNPEHDQFGGKLLHEEQPHHPTRVAEGDLAMVRLLGGISREFPLVVEDDVAEGHHSATGVEPGNVASDYQEGNYRASSGNEEYITVQHSHPDTYEVRALSMEETGSVQSNSPLAEDKSLFSDVDVTDKPSTTRKRTRPDMLNVTPEPELEDPRPTKRQRPVERQAEHLKRNSVPTPQLTPQLTPLSTPNSGVSHSRASTERSLQPIDSDCKRDGARTPRSSPSELHTADGDDSAHNPRASEGLLPSRRAVSPSEGIAGKQNSGSDSERREENRERSGGEFRGSHDELNQDDMLFPRSPAKLSQRRKRSNRPLKGKRPRSSSTMLKASRQIIPSQAQQPYWSVIDEEFRSCSPQTSSRGTKTGNEPNIKHRHSVDMVYQITDLTLCAVPNGSSIVTAIIYYRDSNSPLDPAVLGPKFLGRNSKVIRMTQLSQDSWILLGYRYDDDASGPCTGRSLDVERISNSNNDAAGHRTDHSDDDWDEEDGHGEQDIHRHSPRTHIAWPLSDEARLLSYKDKQGMEWKEIFKRFPDRTTGAVRTRYHKLHMEGQ</sequence>
<proteinExistence type="predicted"/>
<feature type="compositionally biased region" description="Low complexity" evidence="1">
    <location>
        <begin position="301"/>
        <end position="315"/>
    </location>
</feature>
<evidence type="ECO:0000259" key="2">
    <source>
        <dbReference type="PROSITE" id="PS50090"/>
    </source>
</evidence>
<dbReference type="CDD" id="cd00167">
    <property type="entry name" value="SANT"/>
    <property type="match status" value="1"/>
</dbReference>
<accession>A0A6A6ZD36</accession>